<dbReference type="Gene3D" id="2.60.120.380">
    <property type="match status" value="3"/>
</dbReference>
<comment type="similarity">
    <text evidence="1">Belongs to the peptidase C2 family.</text>
</comment>
<dbReference type="OrthoDB" id="424753at2759"/>
<dbReference type="SUPFAM" id="SSF54001">
    <property type="entry name" value="Cysteine proteinases"/>
    <property type="match status" value="1"/>
</dbReference>
<sequence>MDFTAGQHSCRFAHTRQVCRAFELEPTDGENSYTLMPATWEPNVYMPYTFTIVSSGPIEVTPFDSKSDYTVSHLVGSWSVASKTAGGCPNFTESWTQNPQITFTTELGGAVGVAVLSLQLPEAELTKKRLEEHEKADRGDTAGVMALGLLCLKANAEGAPAYTGVHALPADRIVAKSAFVQAVDEQATLSLQLPPGPGTYVLVPCTFAPGFQSNFNLTLYIEDENSAINETIKPVKGARLLLPKSEDGAKKVTGANLAPPVSKHDLTLVRQKVAAKTAAKYAEADAGAPAAAEGAGEKDELGDDGKMGYAQRMEMEEELKLLTTPENVPLFTVEGAPLSKNVKDLKDRLIKQALDQCARTGQKFEDSGPGGFPVAPGRARSDKGHQPQVYNEEGYNNSGMPSVIDWRRPEEFAEHPVMFQNDYSVEGIIQAAGFDNRWFISALNIVSGNRGQLDRVFFGELDDTWKEKGFFVCKFYKDDPLSDDDWQVVIVDDRIPCDANGQPAFCRSPDPNVYWAMIIEKAYAKYAGCYESMQGGTVVQGLEELTGGIGYKFDLEKKEKEWVPPKGSDPDKLWHEIMEKMSTEHVIGCANNTKGQDRPQTTKRGLLLNRAYAIVTGGEFEDNWLLRLRVPLNEDGTAVEWNGRWSDNSPQWNNRLRQMLAYGSDSEDGCFWMEYKDLARHFNKVYMCRMLDDLWTRVAVRSRWMDETAGGCTNFISWRNNNQWLLTITRPNTKLVIKLTQPDARKASGNGRHYSNAIGFYILKGNTPNAAGDHKRRKLIAKDGDEEDGGDFVFCKGPRFSKQVLAEYTFEKASETPYVLMPFVFEPGREMLFRFTLLSDDRDDDGEPDFIFSNIKPEEDWKQACIKDAWHKGGKGNQFLKYNLPYQG</sequence>
<proteinExistence type="inferred from homology"/>
<gene>
    <name evidence="8" type="ORF">Ctob_010297</name>
</gene>
<feature type="compositionally biased region" description="Low complexity" evidence="6">
    <location>
        <begin position="284"/>
        <end position="294"/>
    </location>
</feature>
<evidence type="ECO:0000256" key="1">
    <source>
        <dbReference type="ARBA" id="ARBA00007623"/>
    </source>
</evidence>
<dbReference type="Pfam" id="PF01067">
    <property type="entry name" value="Calpain_III"/>
    <property type="match status" value="2"/>
</dbReference>
<dbReference type="Gene3D" id="3.90.70.10">
    <property type="entry name" value="Cysteine proteinases"/>
    <property type="match status" value="1"/>
</dbReference>
<feature type="domain" description="Calpain catalytic" evidence="7">
    <location>
        <begin position="372"/>
        <end position="691"/>
    </location>
</feature>
<dbReference type="AlphaFoldDB" id="A0A0M0JMT3"/>
<dbReference type="SMART" id="SM00720">
    <property type="entry name" value="calpain_III"/>
    <property type="match status" value="1"/>
</dbReference>
<name>A0A0M0JMT3_9EUKA</name>
<evidence type="ECO:0000313" key="8">
    <source>
        <dbReference type="EMBL" id="KOO27886.1"/>
    </source>
</evidence>
<dbReference type="GO" id="GO:0006508">
    <property type="term" value="P:proteolysis"/>
    <property type="evidence" value="ECO:0007669"/>
    <property type="project" value="UniProtKB-KW"/>
</dbReference>
<dbReference type="GO" id="GO:0004198">
    <property type="term" value="F:calcium-dependent cysteine-type endopeptidase activity"/>
    <property type="evidence" value="ECO:0007669"/>
    <property type="project" value="InterPro"/>
</dbReference>
<keyword evidence="2 8" id="KW-0645">Protease</keyword>
<dbReference type="InterPro" id="IPR022684">
    <property type="entry name" value="Calpain_cysteine_protease"/>
</dbReference>
<feature type="non-terminal residue" evidence="8">
    <location>
        <position position="888"/>
    </location>
</feature>
<feature type="compositionally biased region" description="Basic and acidic residues" evidence="6">
    <location>
        <begin position="295"/>
        <end position="305"/>
    </location>
</feature>
<dbReference type="PROSITE" id="PS50203">
    <property type="entry name" value="CALPAIN_CAT"/>
    <property type="match status" value="1"/>
</dbReference>
<dbReference type="Proteomes" id="UP000037460">
    <property type="component" value="Unassembled WGS sequence"/>
</dbReference>
<evidence type="ECO:0000256" key="6">
    <source>
        <dbReference type="SAM" id="MobiDB-lite"/>
    </source>
</evidence>
<evidence type="ECO:0000313" key="9">
    <source>
        <dbReference type="Proteomes" id="UP000037460"/>
    </source>
</evidence>
<dbReference type="InterPro" id="IPR022683">
    <property type="entry name" value="Calpain_III"/>
</dbReference>
<dbReference type="InterPro" id="IPR036213">
    <property type="entry name" value="Calpain_III_sf"/>
</dbReference>
<keyword evidence="9" id="KW-1185">Reference proteome</keyword>
<evidence type="ECO:0000256" key="3">
    <source>
        <dbReference type="ARBA" id="ARBA00022801"/>
    </source>
</evidence>
<dbReference type="PANTHER" id="PTHR10183">
    <property type="entry name" value="CALPAIN"/>
    <property type="match status" value="1"/>
</dbReference>
<keyword evidence="3" id="KW-0378">Hydrolase</keyword>
<dbReference type="SMART" id="SM00230">
    <property type="entry name" value="CysPc"/>
    <property type="match status" value="1"/>
</dbReference>
<feature type="region of interest" description="Disordered" evidence="6">
    <location>
        <begin position="284"/>
        <end position="305"/>
    </location>
</feature>
<accession>A0A0M0JMT3</accession>
<keyword evidence="4" id="KW-0788">Thiol protease</keyword>
<evidence type="ECO:0000256" key="5">
    <source>
        <dbReference type="PROSITE-ProRule" id="PRU00239"/>
    </source>
</evidence>
<comment type="caution">
    <text evidence="8">The sequence shown here is derived from an EMBL/GenBank/DDBJ whole genome shotgun (WGS) entry which is preliminary data.</text>
</comment>
<dbReference type="InterPro" id="IPR001300">
    <property type="entry name" value="Peptidase_C2_calpain_cat"/>
</dbReference>
<evidence type="ECO:0000259" key="7">
    <source>
        <dbReference type="PROSITE" id="PS50203"/>
    </source>
</evidence>
<dbReference type="InterPro" id="IPR022682">
    <property type="entry name" value="Calpain_domain_III"/>
</dbReference>
<dbReference type="Pfam" id="PF00648">
    <property type="entry name" value="Peptidase_C2"/>
    <property type="match status" value="1"/>
</dbReference>
<comment type="caution">
    <text evidence="5">Lacks conserved residue(s) required for the propagation of feature annotation.</text>
</comment>
<dbReference type="EMBL" id="JWZX01002649">
    <property type="protein sequence ID" value="KOO27886.1"/>
    <property type="molecule type" value="Genomic_DNA"/>
</dbReference>
<dbReference type="PRINTS" id="PR00704">
    <property type="entry name" value="CALPAIN"/>
</dbReference>
<dbReference type="SUPFAM" id="SSF49758">
    <property type="entry name" value="Calpain large subunit, middle domain (domain III)"/>
    <property type="match status" value="3"/>
</dbReference>
<reference evidence="9" key="1">
    <citation type="journal article" date="2015" name="PLoS Genet.">
        <title>Genome Sequence and Transcriptome Analyses of Chrysochromulina tobin: Metabolic Tools for Enhanced Algal Fitness in the Prominent Order Prymnesiales (Haptophyceae).</title>
        <authorList>
            <person name="Hovde B.T."/>
            <person name="Deodato C.R."/>
            <person name="Hunsperger H.M."/>
            <person name="Ryken S.A."/>
            <person name="Yost W."/>
            <person name="Jha R.K."/>
            <person name="Patterson J."/>
            <person name="Monnat R.J. Jr."/>
            <person name="Barlow S.B."/>
            <person name="Starkenburg S.R."/>
            <person name="Cattolico R.A."/>
        </authorList>
    </citation>
    <scope>NUCLEOTIDE SEQUENCE</scope>
    <source>
        <strain evidence="9">CCMP291</strain>
    </source>
</reference>
<dbReference type="InterPro" id="IPR038765">
    <property type="entry name" value="Papain-like_cys_pep_sf"/>
</dbReference>
<evidence type="ECO:0000256" key="2">
    <source>
        <dbReference type="ARBA" id="ARBA00022670"/>
    </source>
</evidence>
<organism evidence="8 9">
    <name type="scientific">Chrysochromulina tobinii</name>
    <dbReference type="NCBI Taxonomy" id="1460289"/>
    <lineage>
        <taxon>Eukaryota</taxon>
        <taxon>Haptista</taxon>
        <taxon>Haptophyta</taxon>
        <taxon>Prymnesiophyceae</taxon>
        <taxon>Prymnesiales</taxon>
        <taxon>Chrysochromulinaceae</taxon>
        <taxon>Chrysochromulina</taxon>
    </lineage>
</organism>
<evidence type="ECO:0000256" key="4">
    <source>
        <dbReference type="ARBA" id="ARBA00022807"/>
    </source>
</evidence>
<dbReference type="PANTHER" id="PTHR10183:SF379">
    <property type="entry name" value="CALPAIN-5"/>
    <property type="match status" value="1"/>
</dbReference>
<protein>
    <submittedName>
        <fullName evidence="8">Calpain-type cysteine protease</fullName>
    </submittedName>
</protein>